<dbReference type="CDD" id="cd01745">
    <property type="entry name" value="GATase1_2"/>
    <property type="match status" value="1"/>
</dbReference>
<organism evidence="1 2">
    <name type="scientific">Thiorhodovibrio winogradskyi</name>
    <dbReference type="NCBI Taxonomy" id="77007"/>
    <lineage>
        <taxon>Bacteria</taxon>
        <taxon>Pseudomonadati</taxon>
        <taxon>Pseudomonadota</taxon>
        <taxon>Gammaproteobacteria</taxon>
        <taxon>Chromatiales</taxon>
        <taxon>Chromatiaceae</taxon>
        <taxon>Thiorhodovibrio</taxon>
    </lineage>
</organism>
<dbReference type="PANTHER" id="PTHR43235:SF1">
    <property type="entry name" value="GLUTAMINE AMIDOTRANSFERASE PB2B2.05-RELATED"/>
    <property type="match status" value="1"/>
</dbReference>
<dbReference type="SUPFAM" id="SSF52317">
    <property type="entry name" value="Class I glutamine amidotransferase-like"/>
    <property type="match status" value="1"/>
</dbReference>
<dbReference type="Gene3D" id="3.40.50.880">
    <property type="match status" value="1"/>
</dbReference>
<dbReference type="InterPro" id="IPR029062">
    <property type="entry name" value="Class_I_gatase-like"/>
</dbReference>
<dbReference type="RefSeq" id="WP_328985612.1">
    <property type="nucleotide sequence ID" value="NZ_CP121472.1"/>
</dbReference>
<keyword evidence="1" id="KW-0315">Glutamine amidotransferase</keyword>
<dbReference type="Proteomes" id="UP001432180">
    <property type="component" value="Chromosome"/>
</dbReference>
<dbReference type="PANTHER" id="PTHR43235">
    <property type="entry name" value="GLUTAMINE AMIDOTRANSFERASE PB2B2.05-RELATED"/>
    <property type="match status" value="1"/>
</dbReference>
<dbReference type="PROSITE" id="PS51273">
    <property type="entry name" value="GATASE_TYPE_1"/>
    <property type="match status" value="1"/>
</dbReference>
<dbReference type="Pfam" id="PF07722">
    <property type="entry name" value="Peptidase_C26"/>
    <property type="match status" value="1"/>
</dbReference>
<sequence>MADANSRPLIGITGPRHGALMPRGLVALGLWLAGGRPRQLYPDDSEQALAELAGLVVTGGHDVDPVLYAAAPEVKPKLDPERDRFETRAIDRMLARQRPLLGICRGAQLLNVRRGGSLFQELRSRRKQTSNRWTIFPLKTLLVESSSHLHARLGCARCRINSLHNQGIDRLGAGLRIAGRDLDGIVQAVEDPDASLVLGVQWHPEFLLYLGRQRRLFRDLVAAARAPN</sequence>
<dbReference type="EMBL" id="CP121472">
    <property type="protein sequence ID" value="WPL19860.1"/>
    <property type="molecule type" value="Genomic_DNA"/>
</dbReference>
<keyword evidence="1" id="KW-0328">Glycosyltransferase</keyword>
<evidence type="ECO:0000313" key="2">
    <source>
        <dbReference type="Proteomes" id="UP001432180"/>
    </source>
</evidence>
<dbReference type="EC" id="2.4.2.-" evidence="1"/>
<reference evidence="1 2" key="1">
    <citation type="journal article" date="2023" name="Microorganisms">
        <title>Thiorhodovibrio frisius and Trv. litoralis spp. nov., Two Novel Members from a Clade of Fastidious Purple Sulfur Bacteria That Exhibit Unique Red-Shifted Light-Harvesting Capabilities.</title>
        <authorList>
            <person name="Methner A."/>
            <person name="Kuzyk S.B."/>
            <person name="Petersen J."/>
            <person name="Bauer S."/>
            <person name="Brinkmann H."/>
            <person name="Sichau K."/>
            <person name="Wanner G."/>
            <person name="Wolf J."/>
            <person name="Neumann-Schaal M."/>
            <person name="Henke P."/>
            <person name="Tank M."/>
            <person name="Sproer C."/>
            <person name="Bunk B."/>
            <person name="Overmann J."/>
        </authorList>
    </citation>
    <scope>NUCLEOTIDE SEQUENCE [LARGE SCALE GENOMIC DNA]</scope>
    <source>
        <strain evidence="1 2">DSM 6702</strain>
    </source>
</reference>
<keyword evidence="2" id="KW-1185">Reference proteome</keyword>
<keyword evidence="1" id="KW-0808">Transferase</keyword>
<gene>
    <name evidence="1" type="ORF">Thiowin_05007</name>
</gene>
<protein>
    <submittedName>
        <fullName evidence="1">Glutamine amidotransferasec</fullName>
        <ecNumber evidence="1">2.4.2.-</ecNumber>
    </submittedName>
</protein>
<name>A0ABZ0SHZ4_9GAMM</name>
<evidence type="ECO:0000313" key="1">
    <source>
        <dbReference type="EMBL" id="WPL19860.1"/>
    </source>
</evidence>
<proteinExistence type="predicted"/>
<dbReference type="GO" id="GO:0016757">
    <property type="term" value="F:glycosyltransferase activity"/>
    <property type="evidence" value="ECO:0007669"/>
    <property type="project" value="UniProtKB-KW"/>
</dbReference>
<dbReference type="InterPro" id="IPR044668">
    <property type="entry name" value="PuuD-like"/>
</dbReference>
<accession>A0ABZ0SHZ4</accession>
<dbReference type="InterPro" id="IPR011697">
    <property type="entry name" value="Peptidase_C26"/>
</dbReference>